<dbReference type="GO" id="GO:1901224">
    <property type="term" value="P:positive regulation of non-canonical NF-kappaB signal transduction"/>
    <property type="evidence" value="ECO:0007669"/>
    <property type="project" value="TreeGrafter"/>
</dbReference>
<dbReference type="PROSITE" id="PS51450">
    <property type="entry name" value="LRR"/>
    <property type="match status" value="2"/>
</dbReference>
<dbReference type="OMA" id="EVKCNFT"/>
<dbReference type="PANTHER" id="PTHR31450:SF4">
    <property type="entry name" value="LEUCINE-RICH REPEAT-CONTAINING PROTEIN 19"/>
    <property type="match status" value="1"/>
</dbReference>
<dbReference type="Pfam" id="PF13855">
    <property type="entry name" value="LRR_8"/>
    <property type="match status" value="1"/>
</dbReference>
<keyword evidence="4" id="KW-0732">Signal</keyword>
<reference evidence="5 6" key="1">
    <citation type="journal article" date="2014" name="Nat. Genet.">
        <title>Whole-genome sequence of a flatfish provides insights into ZW sex chromosome evolution and adaptation to a benthic lifestyle.</title>
        <authorList>
            <person name="Chen S."/>
            <person name="Zhang G."/>
            <person name="Shao C."/>
            <person name="Huang Q."/>
            <person name="Liu G."/>
            <person name="Zhang P."/>
            <person name="Song W."/>
            <person name="An N."/>
            <person name="Chalopin D."/>
            <person name="Volff J.N."/>
            <person name="Hong Y."/>
            <person name="Li Q."/>
            <person name="Sha Z."/>
            <person name="Zhou H."/>
            <person name="Xie M."/>
            <person name="Yu Q."/>
            <person name="Liu Y."/>
            <person name="Xiang H."/>
            <person name="Wang N."/>
            <person name="Wu K."/>
            <person name="Yang C."/>
            <person name="Zhou Q."/>
            <person name="Liao X."/>
            <person name="Yang L."/>
            <person name="Hu Q."/>
            <person name="Zhang J."/>
            <person name="Meng L."/>
            <person name="Jin L."/>
            <person name="Tian Y."/>
            <person name="Lian J."/>
            <person name="Yang J."/>
            <person name="Miao G."/>
            <person name="Liu S."/>
            <person name="Liang Z."/>
            <person name="Yan F."/>
            <person name="Li Y."/>
            <person name="Sun B."/>
            <person name="Zhang H."/>
            <person name="Zhang J."/>
            <person name="Zhu Y."/>
            <person name="Du M."/>
            <person name="Zhao Y."/>
            <person name="Schartl M."/>
            <person name="Tang Q."/>
            <person name="Wang J."/>
        </authorList>
    </citation>
    <scope>NUCLEOTIDE SEQUENCE</scope>
</reference>
<dbReference type="InParanoid" id="A0A3P8V9H3"/>
<dbReference type="GeneID" id="103376860"/>
<dbReference type="OrthoDB" id="1394818at2759"/>
<dbReference type="AlphaFoldDB" id="A0A3P8V9H3"/>
<reference evidence="5" key="3">
    <citation type="submission" date="2025-09" db="UniProtKB">
        <authorList>
            <consortium name="Ensembl"/>
        </authorList>
    </citation>
    <scope>IDENTIFICATION</scope>
</reference>
<evidence type="ECO:0000256" key="2">
    <source>
        <dbReference type="ARBA" id="ARBA00022737"/>
    </source>
</evidence>
<evidence type="ECO:0000313" key="6">
    <source>
        <dbReference type="Proteomes" id="UP000265120"/>
    </source>
</evidence>
<dbReference type="InterPro" id="IPR001611">
    <property type="entry name" value="Leu-rich_rpt"/>
</dbReference>
<protein>
    <submittedName>
        <fullName evidence="5">Leucine-rich repeat-containing protein 19</fullName>
    </submittedName>
</protein>
<accession>A0A3P8V9H3</accession>
<proteinExistence type="predicted"/>
<feature type="compositionally biased region" description="Polar residues" evidence="3">
    <location>
        <begin position="234"/>
        <end position="244"/>
    </location>
</feature>
<keyword evidence="1" id="KW-0433">Leucine-rich repeat</keyword>
<evidence type="ECO:0000256" key="3">
    <source>
        <dbReference type="SAM" id="MobiDB-lite"/>
    </source>
</evidence>
<dbReference type="Pfam" id="PF15176">
    <property type="entry name" value="LRR19-TM"/>
    <property type="match status" value="1"/>
</dbReference>
<dbReference type="InterPro" id="IPR003591">
    <property type="entry name" value="Leu-rich_rpt_typical-subtyp"/>
</dbReference>
<dbReference type="Gene3D" id="3.80.10.10">
    <property type="entry name" value="Ribonuclease Inhibitor"/>
    <property type="match status" value="1"/>
</dbReference>
<evidence type="ECO:0000256" key="1">
    <source>
        <dbReference type="ARBA" id="ARBA00022614"/>
    </source>
</evidence>
<feature type="signal peptide" evidence="4">
    <location>
        <begin position="1"/>
        <end position="23"/>
    </location>
</feature>
<dbReference type="GO" id="GO:0038023">
    <property type="term" value="F:signaling receptor activity"/>
    <property type="evidence" value="ECO:0007669"/>
    <property type="project" value="TreeGrafter"/>
</dbReference>
<dbReference type="Proteomes" id="UP000265120">
    <property type="component" value="Chromosome 3"/>
</dbReference>
<dbReference type="PANTHER" id="PTHR31450">
    <property type="entry name" value="LEUCINE-RICH REPEAT-CONTAINING PROTEIN 19 LRRC19 FAMILY MEMBER"/>
    <property type="match status" value="1"/>
</dbReference>
<evidence type="ECO:0000313" key="5">
    <source>
        <dbReference type="Ensembl" id="ENSCSEP00000011112.1"/>
    </source>
</evidence>
<evidence type="ECO:0000256" key="4">
    <source>
        <dbReference type="SAM" id="SignalP"/>
    </source>
</evidence>
<feature type="chain" id="PRO_5017975545" evidence="4">
    <location>
        <begin position="24"/>
        <end position="362"/>
    </location>
</feature>
<dbReference type="SMART" id="SM00369">
    <property type="entry name" value="LRR_TYP"/>
    <property type="match status" value="3"/>
</dbReference>
<feature type="region of interest" description="Disordered" evidence="3">
    <location>
        <begin position="225"/>
        <end position="244"/>
    </location>
</feature>
<sequence length="362" mass="39759">MKPSCGQTVLLLWSSAVILYSAAFDIMETAEGVDFSNKSLQAIPLNVNCSVSKLVIDQNLITLNETDRKALASYPELTELYLDENMVTAIPAEYFSVVPNLTVLSLSRNKISSLDPEALSGLGNLKELDLSDNLLTSLPTNFTRGINTLKVLRLDGNAWNCSCPPLLGIYEVIVANIILGEQVTCASPENQNGKNLSIAAAACYSLPSTTSTTISQTTPITTVTTQQPWTSSVPETTQSSTTNQSRITDQTAVAGNSWKFTASVLALALTTTILIVCAIKGPSLYRLYHDYRHQRLGEDFEDEEDNVASTDFPRFQLSHKTFSFTQDSWQVDGEEDEEEVYFEDPYVRRDERQEVGANVAGP</sequence>
<keyword evidence="2" id="KW-0677">Repeat</keyword>
<name>A0A3P8V9H3_CYNSE</name>
<dbReference type="GeneTree" id="ENSGT00940000166374"/>
<keyword evidence="6" id="KW-1185">Reference proteome</keyword>
<dbReference type="GO" id="GO:0005886">
    <property type="term" value="C:plasma membrane"/>
    <property type="evidence" value="ECO:0007669"/>
    <property type="project" value="TreeGrafter"/>
</dbReference>
<organism evidence="5 6">
    <name type="scientific">Cynoglossus semilaevis</name>
    <name type="common">Tongue sole</name>
    <dbReference type="NCBI Taxonomy" id="244447"/>
    <lineage>
        <taxon>Eukaryota</taxon>
        <taxon>Metazoa</taxon>
        <taxon>Chordata</taxon>
        <taxon>Craniata</taxon>
        <taxon>Vertebrata</taxon>
        <taxon>Euteleostomi</taxon>
        <taxon>Actinopterygii</taxon>
        <taxon>Neopterygii</taxon>
        <taxon>Teleostei</taxon>
        <taxon>Neoteleostei</taxon>
        <taxon>Acanthomorphata</taxon>
        <taxon>Carangaria</taxon>
        <taxon>Pleuronectiformes</taxon>
        <taxon>Pleuronectoidei</taxon>
        <taxon>Cynoglossidae</taxon>
        <taxon>Cynoglossinae</taxon>
        <taxon>Cynoglossus</taxon>
    </lineage>
</organism>
<dbReference type="SUPFAM" id="SSF52058">
    <property type="entry name" value="L domain-like"/>
    <property type="match status" value="1"/>
</dbReference>
<reference evidence="5" key="2">
    <citation type="submission" date="2025-08" db="UniProtKB">
        <authorList>
            <consortium name="Ensembl"/>
        </authorList>
    </citation>
    <scope>IDENTIFICATION</scope>
</reference>
<dbReference type="STRING" id="244447.ENSCSEP00000011112"/>
<dbReference type="InterPro" id="IPR032675">
    <property type="entry name" value="LRR_dom_sf"/>
</dbReference>
<dbReference type="Ensembl" id="ENSCSET00000011245.1">
    <property type="protein sequence ID" value="ENSCSEP00000011112.1"/>
    <property type="gene ID" value="ENSCSEG00000007137.1"/>
</dbReference>
<dbReference type="KEGG" id="csem:103376860"/>